<evidence type="ECO:0000313" key="3">
    <source>
        <dbReference type="EMBL" id="EPH39469.1"/>
    </source>
</evidence>
<name>S3ZA58_9ACTN</name>
<keyword evidence="4" id="KW-1185">Reference proteome</keyword>
<dbReference type="SUPFAM" id="SSF109854">
    <property type="entry name" value="DinB/YfiT-like putative metalloenzymes"/>
    <property type="match status" value="1"/>
</dbReference>
<dbReference type="Pfam" id="PF11716">
    <property type="entry name" value="MDMPI_N"/>
    <property type="match status" value="1"/>
</dbReference>
<dbReference type="InterPro" id="IPR034660">
    <property type="entry name" value="DinB/YfiT-like"/>
</dbReference>
<protein>
    <recommendedName>
        <fullName evidence="5">Mycothiol-dependent maleylpyruvate isomerase metal-binding domain-containing protein</fullName>
    </recommendedName>
</protein>
<reference evidence="3 4" key="1">
    <citation type="submission" date="2013-02" db="EMBL/GenBank/DDBJ databases">
        <title>Draft Genome Sequence of Streptomyces aurantiacus, Which Produces Setomimycin.</title>
        <authorList>
            <person name="Gruening B.A."/>
            <person name="Praeg A."/>
            <person name="Erxleben A."/>
            <person name="Guenther S."/>
            <person name="Mueller M."/>
        </authorList>
    </citation>
    <scope>NUCLEOTIDE SEQUENCE [LARGE SCALE GENOMIC DNA]</scope>
    <source>
        <strain evidence="3 4">JA 4570</strain>
    </source>
</reference>
<dbReference type="Proteomes" id="UP000014629">
    <property type="component" value="Unassembled WGS sequence"/>
</dbReference>
<dbReference type="PANTHER" id="PTHR40758:SF1">
    <property type="entry name" value="CONSERVED PROTEIN"/>
    <property type="match status" value="1"/>
</dbReference>
<feature type="domain" description="MDMPI C-terminal" evidence="1">
    <location>
        <begin position="167"/>
        <end position="271"/>
    </location>
</feature>
<comment type="caution">
    <text evidence="3">The sequence shown here is derived from an EMBL/GenBank/DDBJ whole genome shotgun (WGS) entry which is preliminary data.</text>
</comment>
<dbReference type="Pfam" id="PF07398">
    <property type="entry name" value="MDMPI_C"/>
    <property type="match status" value="1"/>
</dbReference>
<evidence type="ECO:0000259" key="2">
    <source>
        <dbReference type="Pfam" id="PF11716"/>
    </source>
</evidence>
<accession>S3ZA58</accession>
<evidence type="ECO:0000313" key="4">
    <source>
        <dbReference type="Proteomes" id="UP000014629"/>
    </source>
</evidence>
<dbReference type="GO" id="GO:0046872">
    <property type="term" value="F:metal ion binding"/>
    <property type="evidence" value="ECO:0007669"/>
    <property type="project" value="InterPro"/>
</dbReference>
<proteinExistence type="predicted"/>
<evidence type="ECO:0000259" key="1">
    <source>
        <dbReference type="Pfam" id="PF07398"/>
    </source>
</evidence>
<dbReference type="EMBL" id="AOPZ01000530">
    <property type="protein sequence ID" value="EPH39469.1"/>
    <property type="molecule type" value="Genomic_DNA"/>
</dbReference>
<feature type="domain" description="Mycothiol-dependent maleylpyruvate isomerase metal-binding" evidence="2">
    <location>
        <begin position="29"/>
        <end position="155"/>
    </location>
</feature>
<organism evidence="3 4">
    <name type="scientific">Streptomyces aurantiacus JA 4570</name>
    <dbReference type="NCBI Taxonomy" id="1286094"/>
    <lineage>
        <taxon>Bacteria</taxon>
        <taxon>Bacillati</taxon>
        <taxon>Actinomycetota</taxon>
        <taxon>Actinomycetes</taxon>
        <taxon>Kitasatosporales</taxon>
        <taxon>Streptomycetaceae</taxon>
        <taxon>Streptomyces</taxon>
        <taxon>Streptomyces aurantiacus group</taxon>
    </lineage>
</organism>
<gene>
    <name evidence="3" type="ORF">STRAU_7470</name>
</gene>
<sequence>MAETWLTGWGTATYGSAMTRLGYDRYREEVARQLGLFRETLTGADLTVTVPTCPEWTLGRLARHTGGAVRWVEAHVRTRADKHVPESDVPDFEGPGDDDPAGLDAWLAETAERMDATLRGASGETAVWTWAGEQTAGFWARRMTHEVAVHRADAAIAAGVEYEVAPEVAADAIDEWLEIVQYVQRTNLADNAAELRGGGRSIHLHAMDAGAALNAEWVVELAEEGVVWRRGHEKADVALRGPLTEVLLAFYRRRGLDSGRVEVLGDRELLDFWLERASFG</sequence>
<dbReference type="PANTHER" id="PTHR40758">
    <property type="entry name" value="CONSERVED PROTEIN"/>
    <property type="match status" value="1"/>
</dbReference>
<dbReference type="NCBIfam" id="TIGR03083">
    <property type="entry name" value="maleylpyruvate isomerase family mycothiol-dependent enzyme"/>
    <property type="match status" value="1"/>
</dbReference>
<dbReference type="InterPro" id="IPR010872">
    <property type="entry name" value="MDMPI_C-term_domain"/>
</dbReference>
<evidence type="ECO:0008006" key="5">
    <source>
        <dbReference type="Google" id="ProtNLM"/>
    </source>
</evidence>
<dbReference type="InterPro" id="IPR017517">
    <property type="entry name" value="Maleyloyr_isom"/>
</dbReference>
<dbReference type="InterPro" id="IPR024344">
    <property type="entry name" value="MDMPI_metal-binding"/>
</dbReference>
<dbReference type="PATRIC" id="fig|1286094.4.peg.7398"/>
<dbReference type="GO" id="GO:0005886">
    <property type="term" value="C:plasma membrane"/>
    <property type="evidence" value="ECO:0007669"/>
    <property type="project" value="TreeGrafter"/>
</dbReference>
<dbReference type="AlphaFoldDB" id="S3ZA58"/>